<sequence length="303" mass="34498">MALPIKARAWQLKSDDISIDIVPGKIANSYEIIGCGKSGTVYKGDWHSQMVAVKRLHRVKEEIEDPEGDNFQRIKNEIAICLRLNHPRIVPFYGACIEDIQQPSFVTKYCEKGNVLDYVKHHPKVNKLELVRTSMLYEISLGMSYIHRNFIVHANLKASNILMGDDRKPLIGDFSMSQAKVKGQPDAIPQKNLSGIIYDAWTAPEIMSGGPLKYSADVYSFAITSWEIYTQDTPFSDFPEGPSKRRVVERHERPVCPSKTIPPSLKHLLELYWAPEPSERPRFVKIANQLKPLKSNGKYLRAY</sequence>
<dbReference type="PANTHER" id="PTHR44329">
    <property type="entry name" value="SERINE/THREONINE-PROTEIN KINASE TNNI3K-RELATED"/>
    <property type="match status" value="1"/>
</dbReference>
<dbReference type="InterPro" id="IPR051681">
    <property type="entry name" value="Ser/Thr_Kinases-Pseudokinases"/>
</dbReference>
<dbReference type="STRING" id="68775.A0A5C3LQ78"/>
<protein>
    <submittedName>
        <fullName evidence="7">Kinase-like domain-containing protein</fullName>
    </submittedName>
</protein>
<dbReference type="InterPro" id="IPR000719">
    <property type="entry name" value="Prot_kinase_dom"/>
</dbReference>
<dbReference type="Gene3D" id="1.10.510.10">
    <property type="entry name" value="Transferase(Phosphotransferase) domain 1"/>
    <property type="match status" value="1"/>
</dbReference>
<evidence type="ECO:0000313" key="8">
    <source>
        <dbReference type="Proteomes" id="UP000308652"/>
    </source>
</evidence>
<name>A0A5C3LQ78_9AGAR</name>
<dbReference type="AlphaFoldDB" id="A0A5C3LQ78"/>
<dbReference type="PROSITE" id="PS50011">
    <property type="entry name" value="PROTEIN_KINASE_DOM"/>
    <property type="match status" value="1"/>
</dbReference>
<gene>
    <name evidence="7" type="ORF">BDQ12DRAFT_656853</name>
</gene>
<dbReference type="PRINTS" id="PR00109">
    <property type="entry name" value="TYRKINASE"/>
</dbReference>
<keyword evidence="1" id="KW-0808">Transferase</keyword>
<organism evidence="7 8">
    <name type="scientific">Crucibulum laeve</name>
    <dbReference type="NCBI Taxonomy" id="68775"/>
    <lineage>
        <taxon>Eukaryota</taxon>
        <taxon>Fungi</taxon>
        <taxon>Dikarya</taxon>
        <taxon>Basidiomycota</taxon>
        <taxon>Agaricomycotina</taxon>
        <taxon>Agaricomycetes</taxon>
        <taxon>Agaricomycetidae</taxon>
        <taxon>Agaricales</taxon>
        <taxon>Agaricineae</taxon>
        <taxon>Nidulariaceae</taxon>
        <taxon>Crucibulum</taxon>
    </lineage>
</organism>
<evidence type="ECO:0000256" key="5">
    <source>
        <dbReference type="PROSITE-ProRule" id="PRU10141"/>
    </source>
</evidence>
<evidence type="ECO:0000256" key="2">
    <source>
        <dbReference type="ARBA" id="ARBA00022741"/>
    </source>
</evidence>
<keyword evidence="8" id="KW-1185">Reference proteome</keyword>
<dbReference type="GO" id="GO:0004674">
    <property type="term" value="F:protein serine/threonine kinase activity"/>
    <property type="evidence" value="ECO:0007669"/>
    <property type="project" value="TreeGrafter"/>
</dbReference>
<dbReference type="InterPro" id="IPR011009">
    <property type="entry name" value="Kinase-like_dom_sf"/>
</dbReference>
<dbReference type="SUPFAM" id="SSF56112">
    <property type="entry name" value="Protein kinase-like (PK-like)"/>
    <property type="match status" value="1"/>
</dbReference>
<evidence type="ECO:0000256" key="4">
    <source>
        <dbReference type="ARBA" id="ARBA00022840"/>
    </source>
</evidence>
<dbReference type="PIRSF" id="PIRSF000654">
    <property type="entry name" value="Integrin-linked_kinase"/>
    <property type="match status" value="1"/>
</dbReference>
<dbReference type="PROSITE" id="PS00107">
    <property type="entry name" value="PROTEIN_KINASE_ATP"/>
    <property type="match status" value="1"/>
</dbReference>
<keyword evidence="2 5" id="KW-0547">Nucleotide-binding</keyword>
<keyword evidence="4 5" id="KW-0067">ATP-binding</keyword>
<feature type="domain" description="Protein kinase" evidence="6">
    <location>
        <begin position="27"/>
        <end position="294"/>
    </location>
</feature>
<dbReference type="EMBL" id="ML213631">
    <property type="protein sequence ID" value="TFK34463.1"/>
    <property type="molecule type" value="Genomic_DNA"/>
</dbReference>
<evidence type="ECO:0000259" key="6">
    <source>
        <dbReference type="PROSITE" id="PS50011"/>
    </source>
</evidence>
<accession>A0A5C3LQ78</accession>
<dbReference type="InterPro" id="IPR017441">
    <property type="entry name" value="Protein_kinase_ATP_BS"/>
</dbReference>
<reference evidence="7 8" key="1">
    <citation type="journal article" date="2019" name="Nat. Ecol. Evol.">
        <title>Megaphylogeny resolves global patterns of mushroom evolution.</title>
        <authorList>
            <person name="Varga T."/>
            <person name="Krizsan K."/>
            <person name="Foldi C."/>
            <person name="Dima B."/>
            <person name="Sanchez-Garcia M."/>
            <person name="Sanchez-Ramirez S."/>
            <person name="Szollosi G.J."/>
            <person name="Szarkandi J.G."/>
            <person name="Papp V."/>
            <person name="Albert L."/>
            <person name="Andreopoulos W."/>
            <person name="Angelini C."/>
            <person name="Antonin V."/>
            <person name="Barry K.W."/>
            <person name="Bougher N.L."/>
            <person name="Buchanan P."/>
            <person name="Buyck B."/>
            <person name="Bense V."/>
            <person name="Catcheside P."/>
            <person name="Chovatia M."/>
            <person name="Cooper J."/>
            <person name="Damon W."/>
            <person name="Desjardin D."/>
            <person name="Finy P."/>
            <person name="Geml J."/>
            <person name="Haridas S."/>
            <person name="Hughes K."/>
            <person name="Justo A."/>
            <person name="Karasinski D."/>
            <person name="Kautmanova I."/>
            <person name="Kiss B."/>
            <person name="Kocsube S."/>
            <person name="Kotiranta H."/>
            <person name="LaButti K.M."/>
            <person name="Lechner B.E."/>
            <person name="Liimatainen K."/>
            <person name="Lipzen A."/>
            <person name="Lukacs Z."/>
            <person name="Mihaltcheva S."/>
            <person name="Morgado L.N."/>
            <person name="Niskanen T."/>
            <person name="Noordeloos M.E."/>
            <person name="Ohm R.A."/>
            <person name="Ortiz-Santana B."/>
            <person name="Ovrebo C."/>
            <person name="Racz N."/>
            <person name="Riley R."/>
            <person name="Savchenko A."/>
            <person name="Shiryaev A."/>
            <person name="Soop K."/>
            <person name="Spirin V."/>
            <person name="Szebenyi C."/>
            <person name="Tomsovsky M."/>
            <person name="Tulloss R.E."/>
            <person name="Uehling J."/>
            <person name="Grigoriev I.V."/>
            <person name="Vagvolgyi C."/>
            <person name="Papp T."/>
            <person name="Martin F.M."/>
            <person name="Miettinen O."/>
            <person name="Hibbett D.S."/>
            <person name="Nagy L.G."/>
        </authorList>
    </citation>
    <scope>NUCLEOTIDE SEQUENCE [LARGE SCALE GENOMIC DNA]</scope>
    <source>
        <strain evidence="7 8">CBS 166.37</strain>
    </source>
</reference>
<feature type="binding site" evidence="5">
    <location>
        <position position="54"/>
    </location>
    <ligand>
        <name>ATP</name>
        <dbReference type="ChEBI" id="CHEBI:30616"/>
    </ligand>
</feature>
<keyword evidence="3 7" id="KW-0418">Kinase</keyword>
<dbReference type="Proteomes" id="UP000308652">
    <property type="component" value="Unassembled WGS sequence"/>
</dbReference>
<evidence type="ECO:0000256" key="1">
    <source>
        <dbReference type="ARBA" id="ARBA00022679"/>
    </source>
</evidence>
<dbReference type="InterPro" id="IPR001245">
    <property type="entry name" value="Ser-Thr/Tyr_kinase_cat_dom"/>
</dbReference>
<dbReference type="GO" id="GO:0005524">
    <property type="term" value="F:ATP binding"/>
    <property type="evidence" value="ECO:0007669"/>
    <property type="project" value="UniProtKB-UniRule"/>
</dbReference>
<evidence type="ECO:0000256" key="3">
    <source>
        <dbReference type="ARBA" id="ARBA00022777"/>
    </source>
</evidence>
<dbReference type="Pfam" id="PF07714">
    <property type="entry name" value="PK_Tyr_Ser-Thr"/>
    <property type="match status" value="1"/>
</dbReference>
<proteinExistence type="predicted"/>
<dbReference type="PANTHER" id="PTHR44329:SF288">
    <property type="entry name" value="MITOGEN-ACTIVATED PROTEIN KINASE KINASE KINASE 20"/>
    <property type="match status" value="1"/>
</dbReference>
<dbReference type="OrthoDB" id="10261027at2759"/>
<evidence type="ECO:0000313" key="7">
    <source>
        <dbReference type="EMBL" id="TFK34463.1"/>
    </source>
</evidence>